<sequence length="183" mass="21270">MKRMNTVRLIRPSIEFRDQYLSFYNDWISSGEDIVPWVVDRDPSDFEAMLEFIYSEDSEEKLTHSDWVPHSTYWLIDERDSLVGAVNIRHRLNQKLLNGGGHIGYGIRPSFRRRGYGSAILAQALQIIRQIGVDKVLLVCDKGNNGSEKTIVKQGGIFESEFTEDDGNIVRRFWIDMTIEERR</sequence>
<dbReference type="SUPFAM" id="SSF55729">
    <property type="entry name" value="Acyl-CoA N-acyltransferases (Nat)"/>
    <property type="match status" value="1"/>
</dbReference>
<dbReference type="Pfam" id="PF13302">
    <property type="entry name" value="Acetyltransf_3"/>
    <property type="match status" value="1"/>
</dbReference>
<proteinExistence type="predicted"/>
<comment type="caution">
    <text evidence="2">The sequence shown here is derived from an EMBL/GenBank/DDBJ whole genome shotgun (WGS) entry which is preliminary data.</text>
</comment>
<reference evidence="2" key="1">
    <citation type="submission" date="2022-01" db="EMBL/GenBank/DDBJ databases">
        <authorList>
            <person name="Criscuolo A."/>
        </authorList>
    </citation>
    <scope>NUCLEOTIDE SEQUENCE</scope>
    <source>
        <strain evidence="2">CIP111893</strain>
    </source>
</reference>
<name>A0ABM9CJ21_9BACL</name>
<dbReference type="CDD" id="cd04301">
    <property type="entry name" value="NAT_SF"/>
    <property type="match status" value="1"/>
</dbReference>
<feature type="domain" description="N-acetyltransferase" evidence="1">
    <location>
        <begin position="36"/>
        <end position="180"/>
    </location>
</feature>
<evidence type="ECO:0000313" key="3">
    <source>
        <dbReference type="Proteomes" id="UP000838686"/>
    </source>
</evidence>
<dbReference type="InterPro" id="IPR016181">
    <property type="entry name" value="Acyl_CoA_acyltransferase"/>
</dbReference>
<protein>
    <recommendedName>
        <fullName evidence="1">N-acetyltransferase domain-containing protein</fullName>
    </recommendedName>
</protein>
<dbReference type="InterPro" id="IPR000182">
    <property type="entry name" value="GNAT_dom"/>
</dbReference>
<evidence type="ECO:0000259" key="1">
    <source>
        <dbReference type="PROSITE" id="PS51186"/>
    </source>
</evidence>
<dbReference type="PANTHER" id="PTHR39173:SF1">
    <property type="entry name" value="ACETYLTRANSFERASE"/>
    <property type="match status" value="1"/>
</dbReference>
<keyword evidence="3" id="KW-1185">Reference proteome</keyword>
<dbReference type="Proteomes" id="UP000838686">
    <property type="component" value="Unassembled WGS sequence"/>
</dbReference>
<dbReference type="PROSITE" id="PS51186">
    <property type="entry name" value="GNAT"/>
    <property type="match status" value="1"/>
</dbReference>
<dbReference type="Gene3D" id="3.40.630.30">
    <property type="match status" value="1"/>
</dbReference>
<dbReference type="EMBL" id="CAKMMF010000025">
    <property type="protein sequence ID" value="CAH1215814.1"/>
    <property type="molecule type" value="Genomic_DNA"/>
</dbReference>
<gene>
    <name evidence="2" type="ORF">PAECIP111893_04034</name>
</gene>
<organism evidence="2 3">
    <name type="scientific">Paenibacillus plantiphilus</name>
    <dbReference type="NCBI Taxonomy" id="2905650"/>
    <lineage>
        <taxon>Bacteria</taxon>
        <taxon>Bacillati</taxon>
        <taxon>Bacillota</taxon>
        <taxon>Bacilli</taxon>
        <taxon>Bacillales</taxon>
        <taxon>Paenibacillaceae</taxon>
        <taxon>Paenibacillus</taxon>
    </lineage>
</organism>
<evidence type="ECO:0000313" key="2">
    <source>
        <dbReference type="EMBL" id="CAH1215814.1"/>
    </source>
</evidence>
<accession>A0ABM9CJ21</accession>
<dbReference type="PANTHER" id="PTHR39173">
    <property type="entry name" value="ACETYLTRANSFERASE"/>
    <property type="match status" value="1"/>
</dbReference>